<gene>
    <name evidence="7" type="primary">prpB</name>
    <name evidence="7" type="ORF">ACFQS3_21260</name>
</gene>
<comment type="catalytic activity">
    <reaction evidence="6">
        <text>(2S,3R)-3-hydroxybutane-1,2,3-tricarboxylate = pyruvate + succinate</text>
        <dbReference type="Rhea" id="RHEA:16809"/>
        <dbReference type="ChEBI" id="CHEBI:15361"/>
        <dbReference type="ChEBI" id="CHEBI:30031"/>
        <dbReference type="ChEBI" id="CHEBI:57429"/>
        <dbReference type="EC" id="4.1.3.30"/>
    </reaction>
</comment>
<dbReference type="Pfam" id="PF13714">
    <property type="entry name" value="PEP_mutase"/>
    <property type="match status" value="1"/>
</dbReference>
<sequence>MPTPSEKRRRLREGLASGRLQRLPGAFSPLAAKAVADHGFDGVYVSGAALAADLGLPDIGLTTLTEVAARGGQIARATDLPTLIDADTGFGEVSNAARTIRSLEDAGLAGCHIEDQVNPKRCGHLDGKAVVPAEEMVRRVAAAVKARTDPDFVVCARTDARAIEGLDAAIDRAKAYVDAGADMVFPEAMRDESEFAAFRAAIDVPLLANMTEFGTSPNLTAAQLEDLGYNLVIWPVSSLRAAMGAVDELFAALSAEGTQASVVGRMQTRARLYDLVDYASYNEFDQALFDFEIPGRDR</sequence>
<organism evidence="7 8">
    <name type="scientific">Glycomyces mayteni</name>
    <dbReference type="NCBI Taxonomy" id="543887"/>
    <lineage>
        <taxon>Bacteria</taxon>
        <taxon>Bacillati</taxon>
        <taxon>Actinomycetota</taxon>
        <taxon>Actinomycetes</taxon>
        <taxon>Glycomycetales</taxon>
        <taxon>Glycomycetaceae</taxon>
        <taxon>Glycomyces</taxon>
    </lineage>
</organism>
<keyword evidence="8" id="KW-1185">Reference proteome</keyword>
<dbReference type="EMBL" id="JBHSYS010000004">
    <property type="protein sequence ID" value="MFC6959725.1"/>
    <property type="molecule type" value="Genomic_DNA"/>
</dbReference>
<evidence type="ECO:0000256" key="4">
    <source>
        <dbReference type="ARBA" id="ARBA00022842"/>
    </source>
</evidence>
<dbReference type="Proteomes" id="UP001596470">
    <property type="component" value="Unassembled WGS sequence"/>
</dbReference>
<dbReference type="PANTHER" id="PTHR42905:SF5">
    <property type="entry name" value="CARBOXYVINYL-CARBOXYPHOSPHONATE PHOSPHORYLMUTASE, CHLOROPLASTIC"/>
    <property type="match status" value="1"/>
</dbReference>
<dbReference type="GO" id="GO:0046421">
    <property type="term" value="F:methylisocitrate lyase activity"/>
    <property type="evidence" value="ECO:0007669"/>
    <property type="project" value="UniProtKB-EC"/>
</dbReference>
<dbReference type="EC" id="4.1.3.30" evidence="6"/>
<dbReference type="PANTHER" id="PTHR42905">
    <property type="entry name" value="PHOSPHOENOLPYRUVATE CARBOXYLASE"/>
    <property type="match status" value="1"/>
</dbReference>
<comment type="function">
    <text evidence="6">Catalyzes the thermodynamically favored C-C bond cleavage of (2R,3S)-2-methylisocitrate to yield pyruvate and succinate.</text>
</comment>
<evidence type="ECO:0000256" key="6">
    <source>
        <dbReference type="RuleBase" id="RU361121"/>
    </source>
</evidence>
<reference evidence="8" key="1">
    <citation type="journal article" date="2019" name="Int. J. Syst. Evol. Microbiol.">
        <title>The Global Catalogue of Microorganisms (GCM) 10K type strain sequencing project: providing services to taxonomists for standard genome sequencing and annotation.</title>
        <authorList>
            <consortium name="The Broad Institute Genomics Platform"/>
            <consortium name="The Broad Institute Genome Sequencing Center for Infectious Disease"/>
            <person name="Wu L."/>
            <person name="Ma J."/>
        </authorList>
    </citation>
    <scope>NUCLEOTIDE SEQUENCE [LARGE SCALE GENOMIC DNA]</scope>
    <source>
        <strain evidence="8">KACC 12634</strain>
    </source>
</reference>
<dbReference type="InterPro" id="IPR040442">
    <property type="entry name" value="Pyrv_kinase-like_dom_sf"/>
</dbReference>
<dbReference type="InterPro" id="IPR018523">
    <property type="entry name" value="Isocitrate_lyase_ph_CS"/>
</dbReference>
<dbReference type="InterPro" id="IPR039556">
    <property type="entry name" value="ICL/PEPM"/>
</dbReference>
<protein>
    <recommendedName>
        <fullName evidence="6">Methylisocitrate lyase</fullName>
        <ecNumber evidence="6">4.1.3.30</ecNumber>
    </recommendedName>
</protein>
<evidence type="ECO:0000256" key="5">
    <source>
        <dbReference type="ARBA" id="ARBA00023239"/>
    </source>
</evidence>
<name>A0ABW2DBH0_9ACTN</name>
<keyword evidence="4" id="KW-0460">Magnesium</keyword>
<dbReference type="SUPFAM" id="SSF51621">
    <property type="entry name" value="Phosphoenolpyruvate/pyruvate domain"/>
    <property type="match status" value="1"/>
</dbReference>
<evidence type="ECO:0000256" key="2">
    <source>
        <dbReference type="ARBA" id="ARBA00009282"/>
    </source>
</evidence>
<dbReference type="Gene3D" id="3.20.20.60">
    <property type="entry name" value="Phosphoenolpyruvate-binding domains"/>
    <property type="match status" value="1"/>
</dbReference>
<evidence type="ECO:0000313" key="8">
    <source>
        <dbReference type="Proteomes" id="UP001596470"/>
    </source>
</evidence>
<dbReference type="PROSITE" id="PS00161">
    <property type="entry name" value="ISOCITRATE_LYASE"/>
    <property type="match status" value="1"/>
</dbReference>
<keyword evidence="5 6" id="KW-0456">Lyase</keyword>
<comment type="pathway">
    <text evidence="6">Organic acid metabolism; propanoate degradation.</text>
</comment>
<dbReference type="NCBIfam" id="TIGR02317">
    <property type="entry name" value="prpB"/>
    <property type="match status" value="1"/>
</dbReference>
<comment type="caution">
    <text evidence="7">The sequence shown here is derived from an EMBL/GenBank/DDBJ whole genome shotgun (WGS) entry which is preliminary data.</text>
</comment>
<keyword evidence="3" id="KW-0479">Metal-binding</keyword>
<evidence type="ECO:0000256" key="3">
    <source>
        <dbReference type="ARBA" id="ARBA00022723"/>
    </source>
</evidence>
<dbReference type="InterPro" id="IPR015813">
    <property type="entry name" value="Pyrv/PenolPyrv_kinase-like_dom"/>
</dbReference>
<comment type="cofactor">
    <cofactor evidence="1">
        <name>Mg(2+)</name>
        <dbReference type="ChEBI" id="CHEBI:18420"/>
    </cofactor>
</comment>
<evidence type="ECO:0000313" key="7">
    <source>
        <dbReference type="EMBL" id="MFC6959725.1"/>
    </source>
</evidence>
<accession>A0ABW2DBH0</accession>
<evidence type="ECO:0000256" key="1">
    <source>
        <dbReference type="ARBA" id="ARBA00001946"/>
    </source>
</evidence>
<comment type="similarity">
    <text evidence="2 6">Belongs to the isocitrate lyase/PEP mutase superfamily. Methylisocitrate lyase family.</text>
</comment>
<dbReference type="InterPro" id="IPR012695">
    <property type="entry name" value="PrpB"/>
</dbReference>
<dbReference type="RefSeq" id="WP_382345866.1">
    <property type="nucleotide sequence ID" value="NZ_JBHMBP010000001.1"/>
</dbReference>
<proteinExistence type="inferred from homology"/>
<dbReference type="CDD" id="cd00377">
    <property type="entry name" value="ICL_PEPM"/>
    <property type="match status" value="1"/>
</dbReference>